<sequence length="175" mass="19769">MIDMEKDGKAIATVEAYVQAYYNRLTNSKIADRLYLDLSQLKDAFNHADAAAGEKPNLDLAVKYLAPETLQFLEGLQDNLDNEGILASVKAFNALYENKKEFVNMKLTSAVPLTAEQKSRIMDKMEKRIGEATFFVTEVVDPSVMGGVRLESENHYFDNTIATKLKEMKRHILKD</sequence>
<dbReference type="GO" id="GO:0005886">
    <property type="term" value="C:plasma membrane"/>
    <property type="evidence" value="ECO:0007669"/>
    <property type="project" value="UniProtKB-SubCell"/>
</dbReference>
<evidence type="ECO:0000256" key="2">
    <source>
        <dbReference type="ARBA" id="ARBA00022448"/>
    </source>
</evidence>
<evidence type="ECO:0000256" key="5">
    <source>
        <dbReference type="ARBA" id="ARBA00023136"/>
    </source>
</evidence>
<keyword evidence="9" id="KW-1185">Reference proteome</keyword>
<dbReference type="GO" id="GO:0046933">
    <property type="term" value="F:proton-transporting ATP synthase activity, rotational mechanism"/>
    <property type="evidence" value="ECO:0007669"/>
    <property type="project" value="UniProtKB-UniRule"/>
</dbReference>
<dbReference type="EMBL" id="VENO01000001">
    <property type="protein sequence ID" value="TNV69791.1"/>
    <property type="molecule type" value="Genomic_DNA"/>
</dbReference>
<evidence type="ECO:0000256" key="6">
    <source>
        <dbReference type="ARBA" id="ARBA00023310"/>
    </source>
</evidence>
<evidence type="ECO:0000256" key="3">
    <source>
        <dbReference type="ARBA" id="ARBA00022781"/>
    </source>
</evidence>
<evidence type="ECO:0000313" key="8">
    <source>
        <dbReference type="EMBL" id="TNV69791.1"/>
    </source>
</evidence>
<keyword evidence="5 7" id="KW-0472">Membrane</keyword>
<proteinExistence type="inferred from homology"/>
<dbReference type="AlphaFoldDB" id="A0A5C5EB71"/>
<keyword evidence="7" id="KW-0139">CF(1)</keyword>
<name>A0A5C5EB71_9LACT</name>
<dbReference type="Pfam" id="PF00213">
    <property type="entry name" value="OSCP"/>
    <property type="match status" value="1"/>
</dbReference>
<evidence type="ECO:0000256" key="7">
    <source>
        <dbReference type="HAMAP-Rule" id="MF_01416"/>
    </source>
</evidence>
<comment type="function">
    <text evidence="7">This protein is part of the stalk that links CF(0) to CF(1). It either transmits conformational changes from CF(0) to CF(1) or is implicated in proton conduction.</text>
</comment>
<organism evidence="8 9">
    <name type="scientific">Trichococcus shcherbakoviae subsp. psychrophilus</name>
    <dbReference type="NCBI Taxonomy" id="2585775"/>
    <lineage>
        <taxon>Bacteria</taxon>
        <taxon>Bacillati</taxon>
        <taxon>Bacillota</taxon>
        <taxon>Bacilli</taxon>
        <taxon>Lactobacillales</taxon>
        <taxon>Carnobacteriaceae</taxon>
        <taxon>Trichococcus</taxon>
    </lineage>
</organism>
<comment type="similarity">
    <text evidence="7">Belongs to the ATPase delta chain family.</text>
</comment>
<evidence type="ECO:0000313" key="9">
    <source>
        <dbReference type="Proteomes" id="UP000313395"/>
    </source>
</evidence>
<dbReference type="Proteomes" id="UP000313395">
    <property type="component" value="Unassembled WGS sequence"/>
</dbReference>
<keyword evidence="3 7" id="KW-0375">Hydrogen ion transport</keyword>
<dbReference type="HAMAP" id="MF_01416">
    <property type="entry name" value="ATP_synth_delta_bact"/>
    <property type="match status" value="1"/>
</dbReference>
<dbReference type="PANTHER" id="PTHR11910">
    <property type="entry name" value="ATP SYNTHASE DELTA CHAIN"/>
    <property type="match status" value="1"/>
</dbReference>
<keyword evidence="4 7" id="KW-0406">Ion transport</keyword>
<gene>
    <name evidence="7" type="primary">atpH</name>
    <name evidence="8" type="ORF">FHK04_00700</name>
</gene>
<dbReference type="InterPro" id="IPR000711">
    <property type="entry name" value="ATPase_OSCP/dsu"/>
</dbReference>
<accession>A0A5C5EB71</accession>
<dbReference type="GO" id="GO:0045259">
    <property type="term" value="C:proton-transporting ATP synthase complex"/>
    <property type="evidence" value="ECO:0007669"/>
    <property type="project" value="UniProtKB-KW"/>
</dbReference>
<protein>
    <recommendedName>
        <fullName evidence="7">ATP synthase subunit delta</fullName>
    </recommendedName>
    <alternativeName>
        <fullName evidence="7">ATP synthase F(1) sector subunit delta</fullName>
    </alternativeName>
    <alternativeName>
        <fullName evidence="7">F-type ATPase subunit delta</fullName>
        <shortName evidence="7">F-ATPase subunit delta</shortName>
    </alternativeName>
</protein>
<reference evidence="8 9" key="1">
    <citation type="submission" date="2019-06" db="EMBL/GenBank/DDBJ databases">
        <title>Description Trichococcus psychrophilus sp. nov., isolated from a cold spring, by genomic and phenotypic analyses.</title>
        <authorList>
            <person name="Zakharyuk A."/>
        </authorList>
    </citation>
    <scope>NUCLEOTIDE SEQUENCE [LARGE SCALE GENOMIC DNA]</scope>
    <source>
        <strain evidence="8 9">SKBG</strain>
    </source>
</reference>
<evidence type="ECO:0000256" key="1">
    <source>
        <dbReference type="ARBA" id="ARBA00004370"/>
    </source>
</evidence>
<keyword evidence="7" id="KW-1003">Cell membrane</keyword>
<comment type="subcellular location">
    <subcellularLocation>
        <location evidence="7">Cell membrane</location>
        <topology evidence="7">Peripheral membrane protein</topology>
    </subcellularLocation>
    <subcellularLocation>
        <location evidence="1">Membrane</location>
    </subcellularLocation>
</comment>
<comment type="function">
    <text evidence="7">F(1)F(0) ATP synthase produces ATP from ADP in the presence of a proton or sodium gradient. F-type ATPases consist of two structural domains, F(1) containing the extramembraneous catalytic core and F(0) containing the membrane proton channel, linked together by a central stalk and a peripheral stalk. During catalysis, ATP synthesis in the catalytic domain of F(1) is coupled via a rotary mechanism of the central stalk subunits to proton translocation.</text>
</comment>
<evidence type="ECO:0000256" key="4">
    <source>
        <dbReference type="ARBA" id="ARBA00023065"/>
    </source>
</evidence>
<keyword evidence="6 7" id="KW-0066">ATP synthesis</keyword>
<keyword evidence="2 7" id="KW-0813">Transport</keyword>
<comment type="caution">
    <text evidence="8">The sequence shown here is derived from an EMBL/GenBank/DDBJ whole genome shotgun (WGS) entry which is preliminary data.</text>
</comment>
<dbReference type="RefSeq" id="WP_086627438.1">
    <property type="nucleotide sequence ID" value="NZ_VENO01000001.1"/>
</dbReference>